<dbReference type="InterPro" id="IPR014782">
    <property type="entry name" value="Peptidase_M1_dom"/>
</dbReference>
<keyword evidence="14" id="KW-0732">Signal</keyword>
<evidence type="ECO:0000256" key="5">
    <source>
        <dbReference type="ARBA" id="ARBA00015611"/>
    </source>
</evidence>
<dbReference type="SUPFAM" id="SSF63737">
    <property type="entry name" value="Leukotriene A4 hydrolase N-terminal domain"/>
    <property type="match status" value="1"/>
</dbReference>
<evidence type="ECO:0000256" key="10">
    <source>
        <dbReference type="ARBA" id="ARBA00023049"/>
    </source>
</evidence>
<dbReference type="InterPro" id="IPR027268">
    <property type="entry name" value="Peptidase_M4/M1_CTD_sf"/>
</dbReference>
<evidence type="ECO:0000313" key="18">
    <source>
        <dbReference type="Proteomes" id="UP001501581"/>
    </source>
</evidence>
<evidence type="ECO:0000256" key="11">
    <source>
        <dbReference type="ARBA" id="ARBA00029811"/>
    </source>
</evidence>
<dbReference type="InterPro" id="IPR050344">
    <property type="entry name" value="Peptidase_M1_aminopeptidases"/>
</dbReference>
<evidence type="ECO:0000256" key="14">
    <source>
        <dbReference type="SAM" id="SignalP"/>
    </source>
</evidence>
<dbReference type="InterPro" id="IPR042097">
    <property type="entry name" value="Aminopeptidase_N-like_N_sf"/>
</dbReference>
<feature type="domain" description="Peptidase M1 membrane alanine aminopeptidase" evidence="15">
    <location>
        <begin position="302"/>
        <end position="493"/>
    </location>
</feature>
<accession>A0ABN1U204</accession>
<evidence type="ECO:0000313" key="17">
    <source>
        <dbReference type="EMBL" id="GAA1113141.1"/>
    </source>
</evidence>
<gene>
    <name evidence="17" type="ORF">GCM10009668_38780</name>
</gene>
<dbReference type="EC" id="3.4.11.2" evidence="4"/>
<comment type="cofactor">
    <cofactor evidence="2">
        <name>Zn(2+)</name>
        <dbReference type="ChEBI" id="CHEBI:29105"/>
    </cofactor>
</comment>
<dbReference type="Gene3D" id="1.10.390.10">
    <property type="entry name" value="Neutral Protease Domain 2"/>
    <property type="match status" value="1"/>
</dbReference>
<evidence type="ECO:0000256" key="12">
    <source>
        <dbReference type="ARBA" id="ARBA00031533"/>
    </source>
</evidence>
<feature type="domain" description="Aminopeptidase N-like N-terminal" evidence="16">
    <location>
        <begin position="93"/>
        <end position="266"/>
    </location>
</feature>
<proteinExistence type="inferred from homology"/>
<feature type="chain" id="PRO_5045869445" description="Aminopeptidase N" evidence="14">
    <location>
        <begin position="24"/>
        <end position="502"/>
    </location>
</feature>
<dbReference type="Pfam" id="PF17900">
    <property type="entry name" value="Peptidase_M1_N"/>
    <property type="match status" value="1"/>
</dbReference>
<dbReference type="PANTHER" id="PTHR11533:SF297">
    <property type="entry name" value="AMINOPEPTIDASE N"/>
    <property type="match status" value="1"/>
</dbReference>
<dbReference type="Proteomes" id="UP001501581">
    <property type="component" value="Unassembled WGS sequence"/>
</dbReference>
<keyword evidence="9" id="KW-0862">Zinc</keyword>
<dbReference type="PANTHER" id="PTHR11533">
    <property type="entry name" value="PROTEASE M1 ZINC METALLOPROTEASE"/>
    <property type="match status" value="1"/>
</dbReference>
<keyword evidence="18" id="KW-1185">Reference proteome</keyword>
<dbReference type="Gene3D" id="2.60.40.1730">
    <property type="entry name" value="tricorn interacting facor f3 domain"/>
    <property type="match status" value="1"/>
</dbReference>
<keyword evidence="6" id="KW-0645">Protease</keyword>
<organism evidence="17 18">
    <name type="scientific">Nocardioides dubius</name>
    <dbReference type="NCBI Taxonomy" id="317019"/>
    <lineage>
        <taxon>Bacteria</taxon>
        <taxon>Bacillati</taxon>
        <taxon>Actinomycetota</taxon>
        <taxon>Actinomycetes</taxon>
        <taxon>Propionibacteriales</taxon>
        <taxon>Nocardioidaceae</taxon>
        <taxon>Nocardioides</taxon>
    </lineage>
</organism>
<keyword evidence="8" id="KW-0378">Hydrolase</keyword>
<evidence type="ECO:0000259" key="16">
    <source>
        <dbReference type="Pfam" id="PF17900"/>
    </source>
</evidence>
<evidence type="ECO:0000256" key="2">
    <source>
        <dbReference type="ARBA" id="ARBA00001947"/>
    </source>
</evidence>
<dbReference type="Pfam" id="PF01433">
    <property type="entry name" value="Peptidase_M1"/>
    <property type="match status" value="1"/>
</dbReference>
<comment type="similarity">
    <text evidence="3">Belongs to the peptidase M1 family.</text>
</comment>
<dbReference type="PRINTS" id="PR00756">
    <property type="entry name" value="ALADIPTASE"/>
</dbReference>
<evidence type="ECO:0000256" key="3">
    <source>
        <dbReference type="ARBA" id="ARBA00010136"/>
    </source>
</evidence>
<evidence type="ECO:0000256" key="9">
    <source>
        <dbReference type="ARBA" id="ARBA00022833"/>
    </source>
</evidence>
<name>A0ABN1U204_9ACTN</name>
<evidence type="ECO:0000256" key="6">
    <source>
        <dbReference type="ARBA" id="ARBA00022670"/>
    </source>
</evidence>
<sequence length="502" mass="55503">MRAKLVALIVALVVIAGAAAAVAAVTLRDDTSSSASGSPAPSEPAPTTTGTSEPLIDQRDIDPADTALDPALSTTVEDSVYPNVGDPSVDALKYHLDLTWSPDGNELTGVATIAFRAARTQSQFQLDLGESLKVDQVVLDGVEVEASQIGKDLVVQAPITTDDRHLVTVSYAGTPEPFTAPTTRSDFATVGWTVTDDAVWTMQEPYGAFTWYPVNDQPADKAFYEFAITVPAPYVGVANGELLDQREVDGQTITEFRLDSPASSYLTTIAIDEYQLTEDTSASGIPLTYWTPRDNPEALKALRYTPKALAWLEKRLGPFPYDRVGGVVVPSESAMETQTMITYGNTDYTLAPGTILHELTHHWYGDITSPTDWRDVWMNEGMTTYLDFVWEAETQKRPLESVLRQAAVYERQSREADGPPGDYDPRSFAQTNVYYSPALMWHEVREKVGERDFWLMVRAWPTLKRHGNATREEYLAWVEKQTGTELTDLFDAWLLGETTPPR</sequence>
<evidence type="ECO:0000259" key="15">
    <source>
        <dbReference type="Pfam" id="PF01433"/>
    </source>
</evidence>
<evidence type="ECO:0000256" key="13">
    <source>
        <dbReference type="SAM" id="MobiDB-lite"/>
    </source>
</evidence>
<keyword evidence="10" id="KW-0482">Metalloprotease</keyword>
<protein>
    <recommendedName>
        <fullName evidence="5">Aminopeptidase N</fullName>
        <ecNumber evidence="4">3.4.11.2</ecNumber>
    </recommendedName>
    <alternativeName>
        <fullName evidence="11">Alanine aminopeptidase</fullName>
    </alternativeName>
    <alternativeName>
        <fullName evidence="12">Lysyl aminopeptidase</fullName>
    </alternativeName>
</protein>
<dbReference type="RefSeq" id="WP_343996565.1">
    <property type="nucleotide sequence ID" value="NZ_BAAALG010000016.1"/>
</dbReference>
<evidence type="ECO:0000256" key="7">
    <source>
        <dbReference type="ARBA" id="ARBA00022723"/>
    </source>
</evidence>
<comment type="caution">
    <text evidence="17">The sequence shown here is derived from an EMBL/GenBank/DDBJ whole genome shotgun (WGS) entry which is preliminary data.</text>
</comment>
<dbReference type="SUPFAM" id="SSF55486">
    <property type="entry name" value="Metalloproteases ('zincins'), catalytic domain"/>
    <property type="match status" value="1"/>
</dbReference>
<dbReference type="InterPro" id="IPR001930">
    <property type="entry name" value="Peptidase_M1"/>
</dbReference>
<feature type="compositionally biased region" description="Low complexity" evidence="13">
    <location>
        <begin position="32"/>
        <end position="54"/>
    </location>
</feature>
<reference evidence="17 18" key="1">
    <citation type="journal article" date="2019" name="Int. J. Syst. Evol. Microbiol.">
        <title>The Global Catalogue of Microorganisms (GCM) 10K type strain sequencing project: providing services to taxonomists for standard genome sequencing and annotation.</title>
        <authorList>
            <consortium name="The Broad Institute Genomics Platform"/>
            <consortium name="The Broad Institute Genome Sequencing Center for Infectious Disease"/>
            <person name="Wu L."/>
            <person name="Ma J."/>
        </authorList>
    </citation>
    <scope>NUCLEOTIDE SEQUENCE [LARGE SCALE GENOMIC DNA]</scope>
    <source>
        <strain evidence="17 18">JCM 13008</strain>
    </source>
</reference>
<dbReference type="CDD" id="cd09603">
    <property type="entry name" value="M1_APN_like"/>
    <property type="match status" value="1"/>
</dbReference>
<dbReference type="InterPro" id="IPR045357">
    <property type="entry name" value="Aminopeptidase_N-like_N"/>
</dbReference>
<evidence type="ECO:0000256" key="8">
    <source>
        <dbReference type="ARBA" id="ARBA00022801"/>
    </source>
</evidence>
<evidence type="ECO:0000256" key="4">
    <source>
        <dbReference type="ARBA" id="ARBA00012564"/>
    </source>
</evidence>
<feature type="region of interest" description="Disordered" evidence="13">
    <location>
        <begin position="30"/>
        <end position="57"/>
    </location>
</feature>
<dbReference type="EMBL" id="BAAALG010000016">
    <property type="protein sequence ID" value="GAA1113141.1"/>
    <property type="molecule type" value="Genomic_DNA"/>
</dbReference>
<feature type="signal peptide" evidence="14">
    <location>
        <begin position="1"/>
        <end position="23"/>
    </location>
</feature>
<evidence type="ECO:0000256" key="1">
    <source>
        <dbReference type="ARBA" id="ARBA00000098"/>
    </source>
</evidence>
<keyword evidence="7" id="KW-0479">Metal-binding</keyword>
<comment type="catalytic activity">
    <reaction evidence="1">
        <text>Release of an N-terminal amino acid, Xaa-|-Yaa- from a peptide, amide or arylamide. Xaa is preferably Ala, but may be most amino acids including Pro (slow action). When a terminal hydrophobic residue is followed by a prolyl residue, the two may be released as an intact Xaa-Pro dipeptide.</text>
        <dbReference type="EC" id="3.4.11.2"/>
    </reaction>
</comment>